<dbReference type="InterPro" id="IPR012340">
    <property type="entry name" value="NA-bd_OB-fold"/>
</dbReference>
<dbReference type="InterPro" id="IPR044146">
    <property type="entry name" value="S1_Tex"/>
</dbReference>
<dbReference type="GO" id="GO:0003729">
    <property type="term" value="F:mRNA binding"/>
    <property type="evidence" value="ECO:0007669"/>
    <property type="project" value="UniProtKB-ARBA"/>
</dbReference>
<dbReference type="InterPro" id="IPR050437">
    <property type="entry name" value="Ribos_protein_bS1-like"/>
</dbReference>
<protein>
    <submittedName>
        <fullName evidence="2">30S ribosomal protein S2</fullName>
    </submittedName>
</protein>
<dbReference type="Pfam" id="PF00575">
    <property type="entry name" value="S1"/>
    <property type="match status" value="1"/>
</dbReference>
<dbReference type="GO" id="GO:0005737">
    <property type="term" value="C:cytoplasm"/>
    <property type="evidence" value="ECO:0007669"/>
    <property type="project" value="UniProtKB-ARBA"/>
</dbReference>
<keyword evidence="2" id="KW-0689">Ribosomal protein</keyword>
<feature type="domain" description="S1 motif" evidence="1">
    <location>
        <begin position="51"/>
        <end position="120"/>
    </location>
</feature>
<dbReference type="PANTHER" id="PTHR10724">
    <property type="entry name" value="30S RIBOSOMAL PROTEIN S1"/>
    <property type="match status" value="1"/>
</dbReference>
<evidence type="ECO:0000313" key="2">
    <source>
        <dbReference type="EMBL" id="KYC48146.1"/>
    </source>
</evidence>
<proteinExistence type="predicted"/>
<dbReference type="FunFam" id="2.40.50.140:FF:000051">
    <property type="entry name" value="RNA-binding transcriptional accessory protein"/>
    <property type="match status" value="1"/>
</dbReference>
<organism evidence="2 3">
    <name type="scientific">Candidatus Methanofastidiosum methylothiophilum</name>
    <dbReference type="NCBI Taxonomy" id="1705564"/>
    <lineage>
        <taxon>Archaea</taxon>
        <taxon>Methanobacteriati</taxon>
        <taxon>Methanobacteriota</taxon>
        <taxon>Stenosarchaea group</taxon>
        <taxon>Candidatus Methanofastidiosia</taxon>
        <taxon>Candidatus Methanofastidiosales</taxon>
        <taxon>Candidatus Methanofastidiosaceae</taxon>
        <taxon>Candidatus Methanofastidiosum</taxon>
    </lineage>
</organism>
<sequence>MGDEMLVPLDLYLASGIHIGTTQKTRDMERYIFRIRQDGLYILDINDIQIGMTLEGIVRNVVDFGVFIDIGLKNDALCHISEISNTYIKNPLEVVEVGNIVSVKVIGIDLDRKRISLSMKR</sequence>
<comment type="caution">
    <text evidence="2">The sequence shown here is derived from an EMBL/GenBank/DDBJ whole genome shotgun (WGS) entry which is preliminary data.</text>
</comment>
<reference evidence="2 3" key="1">
    <citation type="journal article" date="2016" name="ISME J.">
        <title>Chasing the elusive Euryarchaeota class WSA2: genomes reveal a uniquely fastidious methyl-reducing methanogen.</title>
        <authorList>
            <person name="Nobu M.K."/>
            <person name="Narihiro T."/>
            <person name="Kuroda K."/>
            <person name="Mei R."/>
            <person name="Liu W.T."/>
        </authorList>
    </citation>
    <scope>NUCLEOTIDE SEQUENCE [LARGE SCALE GENOMIC DNA]</scope>
    <source>
        <strain evidence="2">B15fssc0709_Meth_Bin003</strain>
    </source>
</reference>
<dbReference type="Gene3D" id="3.40.50.10490">
    <property type="entry name" value="Glucose-6-phosphate isomerase like protein, domain 1"/>
    <property type="match status" value="1"/>
</dbReference>
<dbReference type="InterPro" id="IPR003029">
    <property type="entry name" value="S1_domain"/>
</dbReference>
<dbReference type="SMART" id="SM00316">
    <property type="entry name" value="S1"/>
    <property type="match status" value="1"/>
</dbReference>
<dbReference type="Gene3D" id="2.40.50.140">
    <property type="entry name" value="Nucleic acid-binding proteins"/>
    <property type="match status" value="1"/>
</dbReference>
<dbReference type="PATRIC" id="fig|1706437.3.peg.619"/>
<dbReference type="GO" id="GO:0003735">
    <property type="term" value="F:structural constituent of ribosome"/>
    <property type="evidence" value="ECO:0007669"/>
    <property type="project" value="TreeGrafter"/>
</dbReference>
<dbReference type="GO" id="GO:0006412">
    <property type="term" value="P:translation"/>
    <property type="evidence" value="ECO:0007669"/>
    <property type="project" value="TreeGrafter"/>
</dbReference>
<dbReference type="SUPFAM" id="SSF52313">
    <property type="entry name" value="Ribosomal protein S2"/>
    <property type="match status" value="1"/>
</dbReference>
<dbReference type="InterPro" id="IPR023591">
    <property type="entry name" value="Ribosomal_uS2_flav_dom_sf"/>
</dbReference>
<keyword evidence="2" id="KW-0687">Ribonucleoprotein</keyword>
<dbReference type="CDD" id="cd05685">
    <property type="entry name" value="S1_Tex"/>
    <property type="match status" value="1"/>
</dbReference>
<evidence type="ECO:0000259" key="1">
    <source>
        <dbReference type="PROSITE" id="PS50126"/>
    </source>
</evidence>
<dbReference type="GO" id="GO:0005840">
    <property type="term" value="C:ribosome"/>
    <property type="evidence" value="ECO:0007669"/>
    <property type="project" value="UniProtKB-KW"/>
</dbReference>
<dbReference type="PANTHER" id="PTHR10724:SF10">
    <property type="entry name" value="S1 RNA-BINDING DOMAIN-CONTAINING PROTEIN 1"/>
    <property type="match status" value="1"/>
</dbReference>
<dbReference type="SUPFAM" id="SSF50249">
    <property type="entry name" value="Nucleic acid-binding proteins"/>
    <property type="match status" value="1"/>
</dbReference>
<evidence type="ECO:0000313" key="3">
    <source>
        <dbReference type="Proteomes" id="UP000091929"/>
    </source>
</evidence>
<gene>
    <name evidence="2" type="primary">rps2_1</name>
    <name evidence="2" type="ORF">APG11_00615</name>
</gene>
<name>A0A150IT48_9EURY</name>
<dbReference type="AlphaFoldDB" id="A0A150IT48"/>
<dbReference type="Proteomes" id="UP000091929">
    <property type="component" value="Unassembled WGS sequence"/>
</dbReference>
<dbReference type="EMBL" id="LNGF01000010">
    <property type="protein sequence ID" value="KYC48146.1"/>
    <property type="molecule type" value="Genomic_DNA"/>
</dbReference>
<accession>A0A150IT48</accession>
<dbReference type="PROSITE" id="PS50126">
    <property type="entry name" value="S1"/>
    <property type="match status" value="1"/>
</dbReference>